<dbReference type="GO" id="GO:0016758">
    <property type="term" value="F:hexosyltransferase activity"/>
    <property type="evidence" value="ECO:0007669"/>
    <property type="project" value="InterPro"/>
</dbReference>
<sequence length="188" mass="20231">MTLWRGPIHVVAFVGTDHHPFNRLVESVDAWFKSALETNLQITCMIQYGTSTRPETAQGSAYLDRAGIESQLGLADIIVSHGGPSTIVEVLRSGKIPMVMPRDPSFGEHVDGHQQRFAAHMAKRGLITPIRSAGDLLAAFDTAMDGSRPEVIADADFPAPADSAMRLAGLVEGLIRGRGSKGRNVSSR</sequence>
<protein>
    <submittedName>
        <fullName evidence="2">UDP-N-acetylglucosamine transferase subunit ALG13</fullName>
    </submittedName>
</protein>
<dbReference type="Proteomes" id="UP000523000">
    <property type="component" value="Unassembled WGS sequence"/>
</dbReference>
<evidence type="ECO:0000259" key="1">
    <source>
        <dbReference type="Pfam" id="PF04101"/>
    </source>
</evidence>
<evidence type="ECO:0000313" key="3">
    <source>
        <dbReference type="Proteomes" id="UP000523000"/>
    </source>
</evidence>
<gene>
    <name evidence="2" type="ORF">E9229_002183</name>
</gene>
<dbReference type="Gene3D" id="3.40.50.2000">
    <property type="entry name" value="Glycogen Phosphorylase B"/>
    <property type="match status" value="1"/>
</dbReference>
<dbReference type="Pfam" id="PF04101">
    <property type="entry name" value="Glyco_tran_28_C"/>
    <property type="match status" value="1"/>
</dbReference>
<dbReference type="InterPro" id="IPR007235">
    <property type="entry name" value="Glyco_trans_28_C"/>
</dbReference>
<dbReference type="EMBL" id="JACHVS010000001">
    <property type="protein sequence ID" value="MBB2995992.1"/>
    <property type="molecule type" value="Genomic_DNA"/>
</dbReference>
<accession>A0A839QRV6</accession>
<comment type="caution">
    <text evidence="2">The sequence shown here is derived from an EMBL/GenBank/DDBJ whole genome shotgun (WGS) entry which is preliminary data.</text>
</comment>
<keyword evidence="2" id="KW-0808">Transferase</keyword>
<organism evidence="2 3">
    <name type="scientific">Paeniglutamicibacter cryotolerans</name>
    <dbReference type="NCBI Taxonomy" id="670079"/>
    <lineage>
        <taxon>Bacteria</taxon>
        <taxon>Bacillati</taxon>
        <taxon>Actinomycetota</taxon>
        <taxon>Actinomycetes</taxon>
        <taxon>Micrococcales</taxon>
        <taxon>Micrococcaceae</taxon>
        <taxon>Paeniglutamicibacter</taxon>
    </lineage>
</organism>
<dbReference type="RefSeq" id="WP_183511180.1">
    <property type="nucleotide sequence ID" value="NZ_BAABGK010000042.1"/>
</dbReference>
<dbReference type="SUPFAM" id="SSF53756">
    <property type="entry name" value="UDP-Glycosyltransferase/glycogen phosphorylase"/>
    <property type="match status" value="1"/>
</dbReference>
<feature type="domain" description="Glycosyl transferase family 28 C-terminal" evidence="1">
    <location>
        <begin position="10"/>
        <end position="125"/>
    </location>
</feature>
<reference evidence="2 3" key="1">
    <citation type="submission" date="2020-08" db="EMBL/GenBank/DDBJ databases">
        <title>Sequencing the genomes of 1000 actinobacteria strains.</title>
        <authorList>
            <person name="Klenk H.-P."/>
        </authorList>
    </citation>
    <scope>NUCLEOTIDE SEQUENCE [LARGE SCALE GENOMIC DNA]</scope>
    <source>
        <strain evidence="2 3">DSM 22826</strain>
    </source>
</reference>
<dbReference type="AlphaFoldDB" id="A0A839QRV6"/>
<evidence type="ECO:0000313" key="2">
    <source>
        <dbReference type="EMBL" id="MBB2995992.1"/>
    </source>
</evidence>
<name>A0A839QRV6_9MICC</name>
<proteinExistence type="predicted"/>
<keyword evidence="3" id="KW-1185">Reference proteome</keyword>